<feature type="chain" id="PRO_5020651726" description="YXWGXW repeat-containing protein" evidence="2">
    <location>
        <begin position="39"/>
        <end position="279"/>
    </location>
</feature>
<evidence type="ECO:0008006" key="5">
    <source>
        <dbReference type="Google" id="ProtNLM"/>
    </source>
</evidence>
<dbReference type="EMBL" id="SNXS01000003">
    <property type="protein sequence ID" value="TDP71076.1"/>
    <property type="molecule type" value="Genomic_DNA"/>
</dbReference>
<feature type="compositionally biased region" description="Basic and acidic residues" evidence="1">
    <location>
        <begin position="248"/>
        <end position="279"/>
    </location>
</feature>
<protein>
    <recommendedName>
        <fullName evidence="5">YXWGXW repeat-containing protein</fullName>
    </recommendedName>
</protein>
<keyword evidence="2" id="KW-0732">Signal</keyword>
<feature type="region of interest" description="Disordered" evidence="1">
    <location>
        <begin position="162"/>
        <end position="279"/>
    </location>
</feature>
<reference evidence="3 4" key="1">
    <citation type="submission" date="2019-03" db="EMBL/GenBank/DDBJ databases">
        <title>Genomic Encyclopedia of Type Strains, Phase IV (KMG-IV): sequencing the most valuable type-strain genomes for metagenomic binning, comparative biology and taxonomic classification.</title>
        <authorList>
            <person name="Goeker M."/>
        </authorList>
    </citation>
    <scope>NUCLEOTIDE SEQUENCE [LARGE SCALE GENOMIC DNA]</scope>
    <source>
        <strain evidence="3 4">DSM 16998</strain>
    </source>
</reference>
<organism evidence="3 4">
    <name type="scientific">Roseateles toxinivorans</name>
    <dbReference type="NCBI Taxonomy" id="270368"/>
    <lineage>
        <taxon>Bacteria</taxon>
        <taxon>Pseudomonadati</taxon>
        <taxon>Pseudomonadota</taxon>
        <taxon>Betaproteobacteria</taxon>
        <taxon>Burkholderiales</taxon>
        <taxon>Sphaerotilaceae</taxon>
        <taxon>Roseateles</taxon>
    </lineage>
</organism>
<feature type="compositionally biased region" description="Basic and acidic residues" evidence="1">
    <location>
        <begin position="193"/>
        <end position="202"/>
    </location>
</feature>
<evidence type="ECO:0000313" key="3">
    <source>
        <dbReference type="EMBL" id="TDP71076.1"/>
    </source>
</evidence>
<keyword evidence="4" id="KW-1185">Reference proteome</keyword>
<dbReference type="Proteomes" id="UP000295361">
    <property type="component" value="Unassembled WGS sequence"/>
</dbReference>
<name>A0A4R6QLU7_9BURK</name>
<accession>A0A4R6QLU7</accession>
<dbReference type="InParanoid" id="A0A4R6QLU7"/>
<feature type="signal peptide" evidence="2">
    <location>
        <begin position="1"/>
        <end position="38"/>
    </location>
</feature>
<evidence type="ECO:0000256" key="1">
    <source>
        <dbReference type="SAM" id="MobiDB-lite"/>
    </source>
</evidence>
<dbReference type="RefSeq" id="WP_208114974.1">
    <property type="nucleotide sequence ID" value="NZ_SNXS01000003.1"/>
</dbReference>
<evidence type="ECO:0000256" key="2">
    <source>
        <dbReference type="SAM" id="SignalP"/>
    </source>
</evidence>
<gene>
    <name evidence="3" type="ORF">DES47_10354</name>
</gene>
<comment type="caution">
    <text evidence="3">The sequence shown here is derived from an EMBL/GenBank/DDBJ whole genome shotgun (WGS) entry which is preliminary data.</text>
</comment>
<proteinExistence type="predicted"/>
<dbReference type="AlphaFoldDB" id="A0A4R6QLU7"/>
<sequence length="279" mass="32010">MPLSALTRKRGLASHPLAKLAWALGLALLLGQAPAAQAQVNVGIGIQLPGVDIGINMPSYPRMMAVPGYPVYYAPGANSNYFFYEGQYWVYQNDDWYESVWYDGPWRRVDRDVVPVFVLRVPVRYYRQPPPYFRGWRADAPPRWGDHWGPDWAQQRRGWDQWNHRTPPRATPLPVYQRPYSGERYPRAAEQQENIRSRHERAPQPSVTRPVDMPRSQPGEPTRRGNAQPERQVRPEAATRPPQAHTPAAERGRDRDRDDKGGAQNRGRDKDDEKGGRGK</sequence>
<evidence type="ECO:0000313" key="4">
    <source>
        <dbReference type="Proteomes" id="UP000295361"/>
    </source>
</evidence>